<name>W2J1Z1_PHYNI</name>
<evidence type="ECO:0000256" key="1">
    <source>
        <dbReference type="SAM" id="MobiDB-lite"/>
    </source>
</evidence>
<dbReference type="AlphaFoldDB" id="W2J1Z1"/>
<sequence length="139" mass="15368">MSDPPTIERQTGGTGGSSQTAPRKKQKPRNRLTAFERACALLGTEKVEQLQATCKSLESKWGGTEHPQAEVDVVQSATVAFKLDKTVVWEVRCSRRMHPRKPKETKRTKAEIAQLVAGVPMVDRQILESLSKATAIPKM</sequence>
<proteinExistence type="predicted"/>
<organism evidence="2 3">
    <name type="scientific">Phytophthora nicotianae</name>
    <name type="common">Potato buckeye rot agent</name>
    <name type="synonym">Phytophthora parasitica</name>
    <dbReference type="NCBI Taxonomy" id="4792"/>
    <lineage>
        <taxon>Eukaryota</taxon>
        <taxon>Sar</taxon>
        <taxon>Stramenopiles</taxon>
        <taxon>Oomycota</taxon>
        <taxon>Peronosporomycetes</taxon>
        <taxon>Peronosporales</taxon>
        <taxon>Peronosporaceae</taxon>
        <taxon>Phytophthora</taxon>
    </lineage>
</organism>
<dbReference type="Proteomes" id="UP000053864">
    <property type="component" value="Unassembled WGS sequence"/>
</dbReference>
<accession>W2J1Z1</accession>
<protein>
    <submittedName>
        <fullName evidence="2">Uncharacterized protein</fullName>
    </submittedName>
</protein>
<evidence type="ECO:0000313" key="2">
    <source>
        <dbReference type="EMBL" id="ETL40459.1"/>
    </source>
</evidence>
<reference evidence="2 3" key="1">
    <citation type="submission" date="2013-11" db="EMBL/GenBank/DDBJ databases">
        <title>The Genome Sequence of Phytophthora parasitica CJ05E6.</title>
        <authorList>
            <consortium name="The Broad Institute Genomics Platform"/>
            <person name="Russ C."/>
            <person name="Tyler B."/>
            <person name="Panabieres F."/>
            <person name="Shan W."/>
            <person name="Tripathy S."/>
            <person name="Grunwald N."/>
            <person name="Machado M."/>
            <person name="Johnson C.S."/>
            <person name="Arredondo F."/>
            <person name="Hong C."/>
            <person name="Coffey M."/>
            <person name="Young S.K."/>
            <person name="Zeng Q."/>
            <person name="Gargeya S."/>
            <person name="Fitzgerald M."/>
            <person name="Abouelleil A."/>
            <person name="Alvarado L."/>
            <person name="Chapman S.B."/>
            <person name="Gainer-Dewar J."/>
            <person name="Goldberg J."/>
            <person name="Griggs A."/>
            <person name="Gujja S."/>
            <person name="Hansen M."/>
            <person name="Howarth C."/>
            <person name="Imamovic A."/>
            <person name="Ireland A."/>
            <person name="Larimer J."/>
            <person name="McCowan C."/>
            <person name="Murphy C."/>
            <person name="Pearson M."/>
            <person name="Poon T.W."/>
            <person name="Priest M."/>
            <person name="Roberts A."/>
            <person name="Saif S."/>
            <person name="Shea T."/>
            <person name="Sykes S."/>
            <person name="Wortman J."/>
            <person name="Nusbaum C."/>
            <person name="Birren B."/>
        </authorList>
    </citation>
    <scope>NUCLEOTIDE SEQUENCE [LARGE SCALE GENOMIC DNA]</scope>
    <source>
        <strain evidence="2 3">CJ05E6</strain>
    </source>
</reference>
<feature type="region of interest" description="Disordered" evidence="1">
    <location>
        <begin position="1"/>
        <end position="32"/>
    </location>
</feature>
<gene>
    <name evidence="2" type="ORF">L916_08360</name>
</gene>
<evidence type="ECO:0000313" key="3">
    <source>
        <dbReference type="Proteomes" id="UP000053864"/>
    </source>
</evidence>
<dbReference type="EMBL" id="KI672823">
    <property type="protein sequence ID" value="ETL40459.1"/>
    <property type="molecule type" value="Genomic_DNA"/>
</dbReference>